<dbReference type="SUPFAM" id="SSF53335">
    <property type="entry name" value="S-adenosyl-L-methionine-dependent methyltransferases"/>
    <property type="match status" value="1"/>
</dbReference>
<evidence type="ECO:0000256" key="10">
    <source>
        <dbReference type="ARBA" id="ARBA00023163"/>
    </source>
</evidence>
<keyword evidence="16" id="KW-1185">Reference proteome</keyword>
<evidence type="ECO:0000259" key="15">
    <source>
        <dbReference type="Pfam" id="PF22528"/>
    </source>
</evidence>
<dbReference type="GO" id="GO:0070611">
    <property type="term" value="F:histone H3R2 methyltransferase activity"/>
    <property type="evidence" value="ECO:0007669"/>
    <property type="project" value="TreeGrafter"/>
</dbReference>
<feature type="region of interest" description="Disordered" evidence="14">
    <location>
        <begin position="119"/>
        <end position="139"/>
    </location>
</feature>
<feature type="domain" description="Protein arginine N-methyltransferase" evidence="15">
    <location>
        <begin position="290"/>
        <end position="451"/>
    </location>
</feature>
<dbReference type="PANTHER" id="PTHR11006">
    <property type="entry name" value="PROTEIN ARGININE N-METHYLTRANSFERASE"/>
    <property type="match status" value="1"/>
</dbReference>
<protein>
    <recommendedName>
        <fullName evidence="3">type I protein arginine methyltransferase</fullName>
        <ecNumber evidence="3">2.1.1.319</ecNumber>
    </recommendedName>
</protein>
<evidence type="ECO:0000256" key="9">
    <source>
        <dbReference type="ARBA" id="ARBA00023015"/>
    </source>
</evidence>
<comment type="catalytic activity">
    <reaction evidence="12">
        <text>L-arginyl-[protein] + 2 S-adenosyl-L-methionine = N(omega),N(omega)-dimethyl-L-arginyl-[protein] + 2 S-adenosyl-L-homocysteine + 2 H(+)</text>
        <dbReference type="Rhea" id="RHEA:48096"/>
        <dbReference type="Rhea" id="RHEA-COMP:10532"/>
        <dbReference type="Rhea" id="RHEA-COMP:11991"/>
        <dbReference type="ChEBI" id="CHEBI:15378"/>
        <dbReference type="ChEBI" id="CHEBI:29965"/>
        <dbReference type="ChEBI" id="CHEBI:57856"/>
        <dbReference type="ChEBI" id="CHEBI:59789"/>
        <dbReference type="ChEBI" id="CHEBI:61897"/>
        <dbReference type="EC" id="2.1.1.319"/>
    </reaction>
</comment>
<evidence type="ECO:0000256" key="2">
    <source>
        <dbReference type="ARBA" id="ARBA00004496"/>
    </source>
</evidence>
<evidence type="ECO:0000256" key="14">
    <source>
        <dbReference type="SAM" id="MobiDB-lite"/>
    </source>
</evidence>
<organism evidence="16 17">
    <name type="scientific">Acrobeloides nanus</name>
    <dbReference type="NCBI Taxonomy" id="290746"/>
    <lineage>
        <taxon>Eukaryota</taxon>
        <taxon>Metazoa</taxon>
        <taxon>Ecdysozoa</taxon>
        <taxon>Nematoda</taxon>
        <taxon>Chromadorea</taxon>
        <taxon>Rhabditida</taxon>
        <taxon>Tylenchina</taxon>
        <taxon>Cephalobomorpha</taxon>
        <taxon>Cephaloboidea</taxon>
        <taxon>Cephalobidae</taxon>
        <taxon>Acrobeloides</taxon>
    </lineage>
</organism>
<accession>A0A914EB28</accession>
<keyword evidence="9" id="KW-0805">Transcription regulation</keyword>
<evidence type="ECO:0000256" key="8">
    <source>
        <dbReference type="ARBA" id="ARBA00022853"/>
    </source>
</evidence>
<evidence type="ECO:0000256" key="13">
    <source>
        <dbReference type="PROSITE-ProRule" id="PRU01015"/>
    </source>
</evidence>
<dbReference type="InterPro" id="IPR055135">
    <property type="entry name" value="PRMT_dom"/>
</dbReference>
<dbReference type="GO" id="GO:0035242">
    <property type="term" value="F:protein-arginine omega-N asymmetric methyltransferase activity"/>
    <property type="evidence" value="ECO:0007669"/>
    <property type="project" value="UniProtKB-EC"/>
</dbReference>
<evidence type="ECO:0000313" key="16">
    <source>
        <dbReference type="Proteomes" id="UP000887540"/>
    </source>
</evidence>
<dbReference type="GO" id="GO:0032259">
    <property type="term" value="P:methylation"/>
    <property type="evidence" value="ECO:0007669"/>
    <property type="project" value="UniProtKB-KW"/>
</dbReference>
<dbReference type="GO" id="GO:0005737">
    <property type="term" value="C:cytoplasm"/>
    <property type="evidence" value="ECO:0007669"/>
    <property type="project" value="UniProtKB-SubCell"/>
</dbReference>
<dbReference type="Gene3D" id="3.40.50.150">
    <property type="entry name" value="Vaccinia Virus protein VP39"/>
    <property type="match status" value="1"/>
</dbReference>
<evidence type="ECO:0000256" key="5">
    <source>
        <dbReference type="ARBA" id="ARBA00022603"/>
    </source>
</evidence>
<dbReference type="CDD" id="cd02440">
    <property type="entry name" value="AdoMet_MTases"/>
    <property type="match status" value="1"/>
</dbReference>
<keyword evidence="6 13" id="KW-0808">Transferase</keyword>
<evidence type="ECO:0000256" key="4">
    <source>
        <dbReference type="ARBA" id="ARBA00022490"/>
    </source>
</evidence>
<name>A0A914EB28_9BILA</name>
<dbReference type="GO" id="GO:0005634">
    <property type="term" value="C:nucleus"/>
    <property type="evidence" value="ECO:0007669"/>
    <property type="project" value="UniProtKB-SubCell"/>
</dbReference>
<sequence length="593" mass="66813">MTSRPSFGKVSLCKLKDGNDSINLSEECSNLNLFISADNFTVDLKKNENGDIYLSLPITEFKGMPVTQRLFAFHPLDESASGKEALALRFEKPENLRDFALAFRLSQFIKPKNLKDLDISNGTDDKHKEKSSEFDQRTEESSASQYFQFYGYLFQQQNMMQDYVRTSTYQRAIHSNLKDFKDKVVMDVGAGSGILSFFAIQAGAKKVYAVEASTMAVFCAEIVRTNGLSDRIIVVPGKVEEISIPEKVDILISEPMGYMLVNERMLESYMHARRFLKPGGKMFPTVSDLHLALFMDDALYIEQNQKASFWSQEHFHGINLSALRQQSFIEIFKQPIVDTWHVGILTSPSVKWSINFEKDPVEKLHKINIPFELPATRTGYIHGIATWFDVGFLGSEQTVWLSTAPTEPLTHWYQVRCLLQKPIMVYAGQNVLGRLLMVANDKQSYDVEIEVEVGNQKSANSLDLKNPLFRYTGQMVLPPPGTYQESPSDQLMQYVEHQENAVEEIPLGSIQGHQNPSTISYIPLPTGPYVPANQTVLIGNPTNQANTTSLIQQQAAGTHSNFIPTSSSNLMNGYPMTLSPHQNVTYVNGRQPR</sequence>
<comment type="subcellular location">
    <subcellularLocation>
        <location evidence="2">Cytoplasm</location>
    </subcellularLocation>
    <subcellularLocation>
        <location evidence="1">Nucleus</location>
    </subcellularLocation>
</comment>
<evidence type="ECO:0000256" key="3">
    <source>
        <dbReference type="ARBA" id="ARBA00011925"/>
    </source>
</evidence>
<proteinExistence type="predicted"/>
<dbReference type="InterPro" id="IPR025799">
    <property type="entry name" value="Arg_MeTrfase"/>
</dbReference>
<reference evidence="17" key="1">
    <citation type="submission" date="2022-11" db="UniProtKB">
        <authorList>
            <consortium name="WormBaseParasite"/>
        </authorList>
    </citation>
    <scope>IDENTIFICATION</scope>
</reference>
<dbReference type="Pfam" id="PF22528">
    <property type="entry name" value="PRMT_C"/>
    <property type="match status" value="1"/>
</dbReference>
<evidence type="ECO:0000313" key="17">
    <source>
        <dbReference type="WBParaSite" id="ACRNAN_scaffold6977.g28954.t1"/>
    </source>
</evidence>
<evidence type="ECO:0000256" key="6">
    <source>
        <dbReference type="ARBA" id="ARBA00022679"/>
    </source>
</evidence>
<evidence type="ECO:0000256" key="7">
    <source>
        <dbReference type="ARBA" id="ARBA00022691"/>
    </source>
</evidence>
<dbReference type="FunFam" id="3.40.50.150:FF:000031">
    <property type="entry name" value="Putative Histone-arginine methyltransferase CARM1"/>
    <property type="match status" value="1"/>
</dbReference>
<evidence type="ECO:0000256" key="12">
    <source>
        <dbReference type="ARBA" id="ARBA00049086"/>
    </source>
</evidence>
<evidence type="ECO:0000256" key="11">
    <source>
        <dbReference type="ARBA" id="ARBA00023242"/>
    </source>
</evidence>
<evidence type="ECO:0000256" key="1">
    <source>
        <dbReference type="ARBA" id="ARBA00004123"/>
    </source>
</evidence>
<dbReference type="PANTHER" id="PTHR11006:SF10">
    <property type="entry name" value="HISTONE-ARGININE METHYLTRANSFERASE CARMER-RELATED"/>
    <property type="match status" value="1"/>
</dbReference>
<dbReference type="InterPro" id="IPR029063">
    <property type="entry name" value="SAM-dependent_MTases_sf"/>
</dbReference>
<dbReference type="PROSITE" id="PS51678">
    <property type="entry name" value="SAM_MT_PRMT"/>
    <property type="match status" value="1"/>
</dbReference>
<dbReference type="WBParaSite" id="ACRNAN_scaffold6977.g28954.t1">
    <property type="protein sequence ID" value="ACRNAN_scaffold6977.g28954.t1"/>
    <property type="gene ID" value="ACRNAN_scaffold6977.g28954"/>
</dbReference>
<keyword evidence="11" id="KW-0539">Nucleus</keyword>
<dbReference type="Gene3D" id="2.70.160.11">
    <property type="entry name" value="Hnrnp arginine n-methyltransferase1"/>
    <property type="match status" value="1"/>
</dbReference>
<keyword evidence="7 13" id="KW-0949">S-adenosyl-L-methionine</keyword>
<keyword evidence="10" id="KW-0804">Transcription</keyword>
<keyword evidence="8" id="KW-0156">Chromatin regulator</keyword>
<keyword evidence="5 13" id="KW-0489">Methyltransferase</keyword>
<dbReference type="AlphaFoldDB" id="A0A914EB28"/>
<keyword evidence="4" id="KW-0963">Cytoplasm</keyword>
<dbReference type="Pfam" id="PF06325">
    <property type="entry name" value="PrmA"/>
    <property type="match status" value="1"/>
</dbReference>
<dbReference type="EC" id="2.1.1.319" evidence="3"/>
<dbReference type="Proteomes" id="UP000887540">
    <property type="component" value="Unplaced"/>
</dbReference>